<accession>A0A5N5HD55</accession>
<name>A0A5N5HD55_9ROSA</name>
<reference evidence="1 2" key="1">
    <citation type="submission" date="2019-09" db="EMBL/GenBank/DDBJ databases">
        <authorList>
            <person name="Ou C."/>
        </authorList>
    </citation>
    <scope>NUCLEOTIDE SEQUENCE [LARGE SCALE GENOMIC DNA]</scope>
    <source>
        <strain evidence="1">S2</strain>
        <tissue evidence="1">Leaf</tissue>
    </source>
</reference>
<dbReference type="AlphaFoldDB" id="A0A5N5HD55"/>
<sequence length="68" mass="7832">MEDKNKDQSLPANPYDLRQHVQFAQAIGREYTLDDDMNEELTKLMKVAFAGGYQRWCYYVKGNGGPSK</sequence>
<protein>
    <submittedName>
        <fullName evidence="1">Uncharacterized protein</fullName>
    </submittedName>
</protein>
<evidence type="ECO:0000313" key="1">
    <source>
        <dbReference type="EMBL" id="KAB2625936.1"/>
    </source>
</evidence>
<keyword evidence="2" id="KW-1185">Reference proteome</keyword>
<organism evidence="1 2">
    <name type="scientific">Pyrus ussuriensis x Pyrus communis</name>
    <dbReference type="NCBI Taxonomy" id="2448454"/>
    <lineage>
        <taxon>Eukaryota</taxon>
        <taxon>Viridiplantae</taxon>
        <taxon>Streptophyta</taxon>
        <taxon>Embryophyta</taxon>
        <taxon>Tracheophyta</taxon>
        <taxon>Spermatophyta</taxon>
        <taxon>Magnoliopsida</taxon>
        <taxon>eudicotyledons</taxon>
        <taxon>Gunneridae</taxon>
        <taxon>Pentapetalae</taxon>
        <taxon>rosids</taxon>
        <taxon>fabids</taxon>
        <taxon>Rosales</taxon>
        <taxon>Rosaceae</taxon>
        <taxon>Amygdaloideae</taxon>
        <taxon>Maleae</taxon>
        <taxon>Pyrus</taxon>
    </lineage>
</organism>
<proteinExistence type="predicted"/>
<evidence type="ECO:0000313" key="2">
    <source>
        <dbReference type="Proteomes" id="UP000327157"/>
    </source>
</evidence>
<dbReference type="Proteomes" id="UP000327157">
    <property type="component" value="Chromosome 16"/>
</dbReference>
<reference evidence="2" key="2">
    <citation type="submission" date="2019-10" db="EMBL/GenBank/DDBJ databases">
        <title>A de novo genome assembly of a pear dwarfing rootstock.</title>
        <authorList>
            <person name="Wang F."/>
            <person name="Wang J."/>
            <person name="Li S."/>
            <person name="Zhang Y."/>
            <person name="Fang M."/>
            <person name="Ma L."/>
            <person name="Zhao Y."/>
            <person name="Jiang S."/>
        </authorList>
    </citation>
    <scope>NUCLEOTIDE SEQUENCE [LARGE SCALE GENOMIC DNA]</scope>
</reference>
<gene>
    <name evidence="1" type="ORF">D8674_017596</name>
</gene>
<reference evidence="1 2" key="3">
    <citation type="submission" date="2019-11" db="EMBL/GenBank/DDBJ databases">
        <title>A de novo genome assembly of a pear dwarfing rootstock.</title>
        <authorList>
            <person name="Wang F."/>
            <person name="Wang J."/>
            <person name="Li S."/>
            <person name="Zhang Y."/>
            <person name="Fang M."/>
            <person name="Ma L."/>
            <person name="Zhao Y."/>
            <person name="Jiang S."/>
        </authorList>
    </citation>
    <scope>NUCLEOTIDE SEQUENCE [LARGE SCALE GENOMIC DNA]</scope>
    <source>
        <strain evidence="1">S2</strain>
        <tissue evidence="1">Leaf</tissue>
    </source>
</reference>
<comment type="caution">
    <text evidence="1">The sequence shown here is derived from an EMBL/GenBank/DDBJ whole genome shotgun (WGS) entry which is preliminary data.</text>
</comment>
<dbReference type="EMBL" id="SMOL01000160">
    <property type="protein sequence ID" value="KAB2625936.1"/>
    <property type="molecule type" value="Genomic_DNA"/>
</dbReference>